<dbReference type="NCBIfam" id="TIGR04183">
    <property type="entry name" value="Por_Secre_tail"/>
    <property type="match status" value="1"/>
</dbReference>
<sequence>MKKIFYISIVLILSAFTSALAQQDVASITVKCPPCRPIASCDQCFENQTAADEACGSSARTIGTSLESELSDYSINVFPNPSKQGKFTVESINNLEGHVQLFSPVGDLIEEFDVSDQKMFNVGTTQSLPSGVYIMTYTDKEGNTVTKKLVVSF</sequence>
<keyword evidence="1" id="KW-0732">Signal</keyword>
<name>A0A7X8SKL2_9BACT</name>
<dbReference type="EMBL" id="JABAIL010000003">
    <property type="protein sequence ID" value="NLR91959.1"/>
    <property type="molecule type" value="Genomic_DNA"/>
</dbReference>
<dbReference type="RefSeq" id="WP_168882667.1">
    <property type="nucleotide sequence ID" value="NZ_JABAIL010000003.1"/>
</dbReference>
<dbReference type="Pfam" id="PF18962">
    <property type="entry name" value="Por_Secre_tail"/>
    <property type="match status" value="1"/>
</dbReference>
<proteinExistence type="predicted"/>
<evidence type="ECO:0000313" key="3">
    <source>
        <dbReference type="EMBL" id="NLR91959.1"/>
    </source>
</evidence>
<feature type="chain" id="PRO_5030980402" evidence="1">
    <location>
        <begin position="22"/>
        <end position="153"/>
    </location>
</feature>
<comment type="caution">
    <text evidence="3">The sequence shown here is derived from an EMBL/GenBank/DDBJ whole genome shotgun (WGS) entry which is preliminary data.</text>
</comment>
<organism evidence="3 4">
    <name type="scientific">Flammeovirga agarivorans</name>
    <dbReference type="NCBI Taxonomy" id="2726742"/>
    <lineage>
        <taxon>Bacteria</taxon>
        <taxon>Pseudomonadati</taxon>
        <taxon>Bacteroidota</taxon>
        <taxon>Cytophagia</taxon>
        <taxon>Cytophagales</taxon>
        <taxon>Flammeovirgaceae</taxon>
        <taxon>Flammeovirga</taxon>
    </lineage>
</organism>
<feature type="domain" description="Secretion system C-terminal sorting" evidence="2">
    <location>
        <begin position="77"/>
        <end position="151"/>
    </location>
</feature>
<dbReference type="Proteomes" id="UP000585050">
    <property type="component" value="Unassembled WGS sequence"/>
</dbReference>
<evidence type="ECO:0000256" key="1">
    <source>
        <dbReference type="SAM" id="SignalP"/>
    </source>
</evidence>
<protein>
    <submittedName>
        <fullName evidence="3">T9SS type A sorting domain-containing protein</fullName>
    </submittedName>
</protein>
<gene>
    <name evidence="3" type="ORF">HGP29_12110</name>
</gene>
<evidence type="ECO:0000259" key="2">
    <source>
        <dbReference type="Pfam" id="PF18962"/>
    </source>
</evidence>
<evidence type="ECO:0000313" key="4">
    <source>
        <dbReference type="Proteomes" id="UP000585050"/>
    </source>
</evidence>
<dbReference type="AlphaFoldDB" id="A0A7X8SKL2"/>
<reference evidence="3 4" key="1">
    <citation type="submission" date="2020-04" db="EMBL/GenBank/DDBJ databases">
        <title>Flammeovirga sp. SR4, a novel species isolated from seawater.</title>
        <authorList>
            <person name="Wang X."/>
        </authorList>
    </citation>
    <scope>NUCLEOTIDE SEQUENCE [LARGE SCALE GENOMIC DNA]</scope>
    <source>
        <strain evidence="3 4">SR4</strain>
    </source>
</reference>
<accession>A0A7X8SKL2</accession>
<dbReference type="InterPro" id="IPR026444">
    <property type="entry name" value="Secre_tail"/>
</dbReference>
<feature type="signal peptide" evidence="1">
    <location>
        <begin position="1"/>
        <end position="21"/>
    </location>
</feature>
<keyword evidence="4" id="KW-1185">Reference proteome</keyword>